<proteinExistence type="predicted"/>
<evidence type="ECO:0000256" key="1">
    <source>
        <dbReference type="SAM" id="MobiDB-lite"/>
    </source>
</evidence>
<name>A0ABV4CJA3_9PSEU</name>
<dbReference type="InterPro" id="IPR051791">
    <property type="entry name" value="Pra-immunoreactive"/>
</dbReference>
<dbReference type="PIRSF" id="PIRSF021697">
    <property type="entry name" value="UCP021697"/>
    <property type="match status" value="1"/>
</dbReference>
<reference evidence="3 4" key="1">
    <citation type="submission" date="2024-08" db="EMBL/GenBank/DDBJ databases">
        <title>Genome mining of Saccharopolyspora cebuensis PGLac3 from Nigerian medicinal plant.</title>
        <authorList>
            <person name="Ezeobiora C.E."/>
            <person name="Igbokwe N.H."/>
            <person name="Amin D.H."/>
            <person name="Mendie U.E."/>
        </authorList>
    </citation>
    <scope>NUCLEOTIDE SEQUENCE [LARGE SCALE GENOMIC DNA]</scope>
    <source>
        <strain evidence="3 4">PGLac3</strain>
    </source>
</reference>
<dbReference type="InterPro" id="IPR016795">
    <property type="entry name" value="UCP021697"/>
</dbReference>
<feature type="compositionally biased region" description="Basic and acidic residues" evidence="1">
    <location>
        <begin position="22"/>
        <end position="37"/>
    </location>
</feature>
<evidence type="ECO:0000313" key="3">
    <source>
        <dbReference type="EMBL" id="MEY8040829.1"/>
    </source>
</evidence>
<keyword evidence="2" id="KW-0472">Membrane</keyword>
<evidence type="ECO:0000313" key="4">
    <source>
        <dbReference type="Proteomes" id="UP001564626"/>
    </source>
</evidence>
<sequence length="156" mass="16993">MRRAMGSWLDGPKAALNNAREQAADERPQWRGERLGLPEDGPGAAASPGRRGSAFLIDIVLAALITGAFTAPEFPGDWSLLTWALLTVLPVSFFGATPGMAMTRIWVARVDGRSMVGPVRALLRCGLTLVIIPAVVWNFDGRSWHDRWTGTIVLQR</sequence>
<feature type="transmembrane region" description="Helical" evidence="2">
    <location>
        <begin position="55"/>
        <end position="74"/>
    </location>
</feature>
<protein>
    <submittedName>
        <fullName evidence="3">RDD family protein</fullName>
    </submittedName>
</protein>
<evidence type="ECO:0000256" key="2">
    <source>
        <dbReference type="SAM" id="Phobius"/>
    </source>
</evidence>
<dbReference type="RefSeq" id="WP_345365070.1">
    <property type="nucleotide sequence ID" value="NZ_BAABII010000013.1"/>
</dbReference>
<accession>A0ABV4CJA3</accession>
<dbReference type="EMBL" id="JBGEHV010000026">
    <property type="protein sequence ID" value="MEY8040829.1"/>
    <property type="molecule type" value="Genomic_DNA"/>
</dbReference>
<feature type="transmembrane region" description="Helical" evidence="2">
    <location>
        <begin position="121"/>
        <end position="139"/>
    </location>
</feature>
<keyword evidence="4" id="KW-1185">Reference proteome</keyword>
<feature type="region of interest" description="Disordered" evidence="1">
    <location>
        <begin position="19"/>
        <end position="48"/>
    </location>
</feature>
<dbReference type="PANTHER" id="PTHR36115:SF6">
    <property type="entry name" value="PROLINE-RICH ANTIGEN HOMOLOG"/>
    <property type="match status" value="1"/>
</dbReference>
<gene>
    <name evidence="3" type="ORF">AB8O55_15580</name>
</gene>
<dbReference type="Proteomes" id="UP001564626">
    <property type="component" value="Unassembled WGS sequence"/>
</dbReference>
<keyword evidence="2" id="KW-1133">Transmembrane helix</keyword>
<comment type="caution">
    <text evidence="3">The sequence shown here is derived from an EMBL/GenBank/DDBJ whole genome shotgun (WGS) entry which is preliminary data.</text>
</comment>
<feature type="transmembrane region" description="Helical" evidence="2">
    <location>
        <begin position="80"/>
        <end position="101"/>
    </location>
</feature>
<dbReference type="PANTHER" id="PTHR36115">
    <property type="entry name" value="PROLINE-RICH ANTIGEN HOMOLOG-RELATED"/>
    <property type="match status" value="1"/>
</dbReference>
<organism evidence="3 4">
    <name type="scientific">Saccharopolyspora cebuensis</name>
    <dbReference type="NCBI Taxonomy" id="418759"/>
    <lineage>
        <taxon>Bacteria</taxon>
        <taxon>Bacillati</taxon>
        <taxon>Actinomycetota</taxon>
        <taxon>Actinomycetes</taxon>
        <taxon>Pseudonocardiales</taxon>
        <taxon>Pseudonocardiaceae</taxon>
        <taxon>Saccharopolyspora</taxon>
    </lineage>
</organism>
<keyword evidence="2" id="KW-0812">Transmembrane</keyword>